<proteinExistence type="predicted"/>
<evidence type="ECO:0000313" key="2">
    <source>
        <dbReference type="Proteomes" id="UP001054837"/>
    </source>
</evidence>
<sequence length="120" mass="13794">MSGDIEGRYATSSNKLSNTWTVARSASRRLSIEWTFVDGVPRLGFERRIMHSIRDRLRTNRSLMLRNKISQAKALKLASLSPASSHFAADGAFMRFADWRFIHKARLNLMPLNGCQPWKR</sequence>
<protein>
    <recommendedName>
        <fullName evidence="3">Ribosomal protein S14</fullName>
    </recommendedName>
</protein>
<evidence type="ECO:0000313" key="1">
    <source>
        <dbReference type="EMBL" id="GIY13601.1"/>
    </source>
</evidence>
<reference evidence="1 2" key="1">
    <citation type="submission" date="2021-06" db="EMBL/GenBank/DDBJ databases">
        <title>Caerostris darwini draft genome.</title>
        <authorList>
            <person name="Kono N."/>
            <person name="Arakawa K."/>
        </authorList>
    </citation>
    <scope>NUCLEOTIDE SEQUENCE [LARGE SCALE GENOMIC DNA]</scope>
</reference>
<comment type="caution">
    <text evidence="1">The sequence shown here is derived from an EMBL/GenBank/DDBJ whole genome shotgun (WGS) entry which is preliminary data.</text>
</comment>
<dbReference type="AlphaFoldDB" id="A0AAV4QZV5"/>
<evidence type="ECO:0008006" key="3">
    <source>
        <dbReference type="Google" id="ProtNLM"/>
    </source>
</evidence>
<gene>
    <name evidence="1" type="primary">AVEN_246026_1</name>
    <name evidence="1" type="ORF">CDAR_567331</name>
</gene>
<organism evidence="1 2">
    <name type="scientific">Caerostris darwini</name>
    <dbReference type="NCBI Taxonomy" id="1538125"/>
    <lineage>
        <taxon>Eukaryota</taxon>
        <taxon>Metazoa</taxon>
        <taxon>Ecdysozoa</taxon>
        <taxon>Arthropoda</taxon>
        <taxon>Chelicerata</taxon>
        <taxon>Arachnida</taxon>
        <taxon>Araneae</taxon>
        <taxon>Araneomorphae</taxon>
        <taxon>Entelegynae</taxon>
        <taxon>Araneoidea</taxon>
        <taxon>Araneidae</taxon>
        <taxon>Caerostris</taxon>
    </lineage>
</organism>
<keyword evidence="2" id="KW-1185">Reference proteome</keyword>
<name>A0AAV4QZV5_9ARAC</name>
<dbReference type="EMBL" id="BPLQ01005263">
    <property type="protein sequence ID" value="GIY13601.1"/>
    <property type="molecule type" value="Genomic_DNA"/>
</dbReference>
<dbReference type="Proteomes" id="UP001054837">
    <property type="component" value="Unassembled WGS sequence"/>
</dbReference>
<accession>A0AAV4QZV5</accession>